<keyword evidence="3 6" id="KW-0812">Transmembrane</keyword>
<dbReference type="InterPro" id="IPR037185">
    <property type="entry name" value="EmrE-like"/>
</dbReference>
<accession>A0A6P7F2M6</accession>
<comment type="similarity">
    <text evidence="2">Belongs to the NIPA family.</text>
</comment>
<proteinExistence type="inferred from homology"/>
<feature type="transmembrane region" description="Helical" evidence="6">
    <location>
        <begin position="124"/>
        <end position="144"/>
    </location>
</feature>
<dbReference type="InterPro" id="IPR008521">
    <property type="entry name" value="Mg_trans_NIPA"/>
</dbReference>
<feature type="transmembrane region" description="Helical" evidence="6">
    <location>
        <begin position="87"/>
        <end position="112"/>
    </location>
</feature>
<evidence type="ECO:0000256" key="4">
    <source>
        <dbReference type="ARBA" id="ARBA00022989"/>
    </source>
</evidence>
<feature type="transmembrane region" description="Helical" evidence="6">
    <location>
        <begin position="262"/>
        <end position="283"/>
    </location>
</feature>
<protein>
    <submittedName>
        <fullName evidence="7">Magnesium transporter NIPA2 isoform X1</fullName>
    </submittedName>
</protein>
<dbReference type="GO" id="GO:0016020">
    <property type="term" value="C:membrane"/>
    <property type="evidence" value="ECO:0007669"/>
    <property type="project" value="UniProtKB-SubCell"/>
</dbReference>
<dbReference type="FunCoup" id="A0A6P7F2M6">
    <property type="interactions" value="833"/>
</dbReference>
<name>A0A6P7F2M6_DIAVI</name>
<evidence type="ECO:0000256" key="1">
    <source>
        <dbReference type="ARBA" id="ARBA00004141"/>
    </source>
</evidence>
<evidence type="ECO:0000256" key="2">
    <source>
        <dbReference type="ARBA" id="ARBA00007230"/>
    </source>
</evidence>
<dbReference type="AlphaFoldDB" id="A0A6P7F2M6"/>
<organism evidence="7">
    <name type="scientific">Diabrotica virgifera virgifera</name>
    <name type="common">western corn rootworm</name>
    <dbReference type="NCBI Taxonomy" id="50390"/>
    <lineage>
        <taxon>Eukaryota</taxon>
        <taxon>Metazoa</taxon>
        <taxon>Ecdysozoa</taxon>
        <taxon>Arthropoda</taxon>
        <taxon>Hexapoda</taxon>
        <taxon>Insecta</taxon>
        <taxon>Pterygota</taxon>
        <taxon>Neoptera</taxon>
        <taxon>Endopterygota</taxon>
        <taxon>Coleoptera</taxon>
        <taxon>Polyphaga</taxon>
        <taxon>Cucujiformia</taxon>
        <taxon>Chrysomeloidea</taxon>
        <taxon>Chrysomelidae</taxon>
        <taxon>Galerucinae</taxon>
        <taxon>Diabroticina</taxon>
        <taxon>Diabroticites</taxon>
        <taxon>Diabrotica</taxon>
    </lineage>
</organism>
<feature type="transmembrane region" description="Helical" evidence="6">
    <location>
        <begin position="64"/>
        <end position="81"/>
    </location>
</feature>
<dbReference type="PANTHER" id="PTHR12570:SF92">
    <property type="entry name" value="SPICHTHYIN, ISOFORM B"/>
    <property type="match status" value="1"/>
</dbReference>
<feature type="transmembrane region" description="Helical" evidence="6">
    <location>
        <begin position="24"/>
        <end position="43"/>
    </location>
</feature>
<dbReference type="Pfam" id="PF05653">
    <property type="entry name" value="Mg_trans_NIPA"/>
    <property type="match status" value="1"/>
</dbReference>
<evidence type="ECO:0000256" key="3">
    <source>
        <dbReference type="ARBA" id="ARBA00022692"/>
    </source>
</evidence>
<keyword evidence="4 6" id="KW-1133">Transmembrane helix</keyword>
<sequence length="373" mass="40697">MLHSNMELSTAPSDVKIYTRSGSYVGLCLAISSSIFIGSSFIVKKLSLIRLNKRGSVRAGAGGFGYLTDWMWWLGLLLMGIGEFANFAAYTFAPASLVTPLGALSVLVAAVLASKFLNEKINIFGKLGCVLCILGSTILIIHSPKDDTIVSTDELLNHAQNTAFINYLITITIMVFLILVVFGPKYGSRHVVVYLTLCSAVGSFTVMACKALGMSIKENAALGINQPANYWLPFSLCIIVLLCICLQMNYLNKALDLFSTSVVTPIYYVLFTTLVIIASSILFEEWKVMSGVDMLGAVCGFLVTVVAIFLLNAFKDTSNGQMVQRTNSVQSGSVGSYGARRFVLYDSVCARLPIFVVFGATVKQNFNSRYRYY</sequence>
<feature type="transmembrane region" description="Helical" evidence="6">
    <location>
        <begin position="164"/>
        <end position="184"/>
    </location>
</feature>
<feature type="transmembrane region" description="Helical" evidence="6">
    <location>
        <begin position="295"/>
        <end position="314"/>
    </location>
</feature>
<dbReference type="PANTHER" id="PTHR12570">
    <property type="match status" value="1"/>
</dbReference>
<dbReference type="RefSeq" id="XP_028129586.1">
    <property type="nucleotide sequence ID" value="XM_028273785.1"/>
</dbReference>
<reference evidence="7" key="1">
    <citation type="submission" date="2025-08" db="UniProtKB">
        <authorList>
            <consortium name="RefSeq"/>
        </authorList>
    </citation>
    <scope>IDENTIFICATION</scope>
    <source>
        <tissue evidence="7">Whole insect</tissue>
    </source>
</reference>
<evidence type="ECO:0000313" key="7">
    <source>
        <dbReference type="RefSeq" id="XP_028129586.1"/>
    </source>
</evidence>
<dbReference type="OrthoDB" id="6428174at2759"/>
<dbReference type="SUPFAM" id="SSF103481">
    <property type="entry name" value="Multidrug resistance efflux transporter EmrE"/>
    <property type="match status" value="1"/>
</dbReference>
<keyword evidence="5 6" id="KW-0472">Membrane</keyword>
<feature type="transmembrane region" description="Helical" evidence="6">
    <location>
        <begin position="228"/>
        <end position="250"/>
    </location>
</feature>
<feature type="transmembrane region" description="Helical" evidence="6">
    <location>
        <begin position="191"/>
        <end position="216"/>
    </location>
</feature>
<dbReference type="InParanoid" id="A0A6P7F2M6"/>
<gene>
    <name evidence="7" type="primary">LOC114325667</name>
</gene>
<evidence type="ECO:0000256" key="5">
    <source>
        <dbReference type="ARBA" id="ARBA00023136"/>
    </source>
</evidence>
<evidence type="ECO:0000256" key="6">
    <source>
        <dbReference type="SAM" id="Phobius"/>
    </source>
</evidence>
<dbReference type="GO" id="GO:0015095">
    <property type="term" value="F:magnesium ion transmembrane transporter activity"/>
    <property type="evidence" value="ECO:0007669"/>
    <property type="project" value="InterPro"/>
</dbReference>
<comment type="subcellular location">
    <subcellularLocation>
        <location evidence="1">Membrane</location>
        <topology evidence="1">Multi-pass membrane protein</topology>
    </subcellularLocation>
</comment>